<dbReference type="RefSeq" id="WP_345268838.1">
    <property type="nucleotide sequence ID" value="NZ_BAABHB010000006.1"/>
</dbReference>
<feature type="coiled-coil region" evidence="1">
    <location>
        <begin position="92"/>
        <end position="133"/>
    </location>
</feature>
<name>A0ABP8KKD5_9BACT</name>
<proteinExistence type="predicted"/>
<keyword evidence="1" id="KW-0175">Coiled coil</keyword>
<organism evidence="2 3">
    <name type="scientific">Nibrella viscosa</name>
    <dbReference type="NCBI Taxonomy" id="1084524"/>
    <lineage>
        <taxon>Bacteria</taxon>
        <taxon>Pseudomonadati</taxon>
        <taxon>Bacteroidota</taxon>
        <taxon>Cytophagia</taxon>
        <taxon>Cytophagales</taxon>
        <taxon>Spirosomataceae</taxon>
        <taxon>Nibrella</taxon>
    </lineage>
</organism>
<gene>
    <name evidence="2" type="ORF">GCM10023187_32050</name>
</gene>
<evidence type="ECO:0000313" key="3">
    <source>
        <dbReference type="Proteomes" id="UP001500936"/>
    </source>
</evidence>
<keyword evidence="3" id="KW-1185">Reference proteome</keyword>
<dbReference type="EMBL" id="BAABHB010000006">
    <property type="protein sequence ID" value="GAA4409163.1"/>
    <property type="molecule type" value="Genomic_DNA"/>
</dbReference>
<evidence type="ECO:0000256" key="1">
    <source>
        <dbReference type="SAM" id="Coils"/>
    </source>
</evidence>
<accession>A0ABP8KKD5</accession>
<sequence length="291" mass="33133">MTPPPDSTPYEQSTTALDGLVNHLRDLLGSEGVERLRQNPDLALPYADENTTDSDWLRRGLQTILTSDDIKIVGERITQLPRTLQRPLLQEIENLRWEQEEQQRTLQQVLTQKQAAETGREQAEIEVFRLRKELATRLPAEHFVRLFFSRPGEERIRDLLIEATESPTPDLHAFLTAFVGEWNTLQTLAGQSPESPQDAVRQQHQALSNLLKALSGLYIPQRRALLDQVARWASGHFDEYVFVSPEETQQVDPAIHNIQGLGGNTVREGRSFAVIRRQSRTVVIYADIITD</sequence>
<reference evidence="3" key="1">
    <citation type="journal article" date="2019" name="Int. J. Syst. Evol. Microbiol.">
        <title>The Global Catalogue of Microorganisms (GCM) 10K type strain sequencing project: providing services to taxonomists for standard genome sequencing and annotation.</title>
        <authorList>
            <consortium name="The Broad Institute Genomics Platform"/>
            <consortium name="The Broad Institute Genome Sequencing Center for Infectious Disease"/>
            <person name="Wu L."/>
            <person name="Ma J."/>
        </authorList>
    </citation>
    <scope>NUCLEOTIDE SEQUENCE [LARGE SCALE GENOMIC DNA]</scope>
    <source>
        <strain evidence="3">JCM 17925</strain>
    </source>
</reference>
<protein>
    <submittedName>
        <fullName evidence="2">Uncharacterized protein</fullName>
    </submittedName>
</protein>
<evidence type="ECO:0000313" key="2">
    <source>
        <dbReference type="EMBL" id="GAA4409163.1"/>
    </source>
</evidence>
<dbReference type="Proteomes" id="UP001500936">
    <property type="component" value="Unassembled WGS sequence"/>
</dbReference>
<comment type="caution">
    <text evidence="2">The sequence shown here is derived from an EMBL/GenBank/DDBJ whole genome shotgun (WGS) entry which is preliminary data.</text>
</comment>